<keyword evidence="4" id="KW-0560">Oxidoreductase</keyword>
<reference evidence="5 6" key="1">
    <citation type="submission" date="2022-03" db="EMBL/GenBank/DDBJ databases">
        <title>Genome data of Colletotrichum spp.</title>
        <authorList>
            <person name="Utami Y.D."/>
            <person name="Hiruma K."/>
        </authorList>
    </citation>
    <scope>NUCLEOTIDE SEQUENCE [LARGE SCALE GENOMIC DNA]</scope>
    <source>
        <strain evidence="5 6">MAFF 239500</strain>
    </source>
</reference>
<keyword evidence="6" id="KW-1185">Reference proteome</keyword>
<evidence type="ECO:0000313" key="5">
    <source>
        <dbReference type="EMBL" id="GKT52442.1"/>
    </source>
</evidence>
<comment type="caution">
    <text evidence="5">The sequence shown here is derived from an EMBL/GenBank/DDBJ whole genome shotgun (WGS) entry which is preliminary data.</text>
</comment>
<dbReference type="Gene3D" id="3.40.50.1820">
    <property type="entry name" value="alpha/beta hydrolase"/>
    <property type="match status" value="1"/>
</dbReference>
<dbReference type="PANTHER" id="PTHR47470:SF1">
    <property type="entry name" value="FAD-DEPENDENT OXIDOREDUCTASE 2 FAD BINDING DOMAIN-CONTAINING PROTEIN"/>
    <property type="match status" value="1"/>
</dbReference>
<dbReference type="AlphaFoldDB" id="A0AA37USF4"/>
<evidence type="ECO:0000313" key="6">
    <source>
        <dbReference type="Proteomes" id="UP001055115"/>
    </source>
</evidence>
<accession>A0AA37USF4</accession>
<evidence type="ECO:0000256" key="4">
    <source>
        <dbReference type="ARBA" id="ARBA00023002"/>
    </source>
</evidence>
<comment type="cofactor">
    <cofactor evidence="1">
        <name>FAD</name>
        <dbReference type="ChEBI" id="CHEBI:57692"/>
    </cofactor>
</comment>
<protein>
    <submittedName>
        <fullName evidence="5">Uncharacterized protein</fullName>
    </submittedName>
</protein>
<evidence type="ECO:0000256" key="1">
    <source>
        <dbReference type="ARBA" id="ARBA00001974"/>
    </source>
</evidence>
<keyword evidence="3" id="KW-0274">FAD</keyword>
<gene>
    <name evidence="5" type="ORF">ColSpa_12623</name>
</gene>
<dbReference type="InterPro" id="IPR052542">
    <property type="entry name" value="Cholesterol_Oxidase"/>
</dbReference>
<dbReference type="GO" id="GO:0016491">
    <property type="term" value="F:oxidoreductase activity"/>
    <property type="evidence" value="ECO:0007669"/>
    <property type="project" value="UniProtKB-KW"/>
</dbReference>
<dbReference type="RefSeq" id="XP_049134792.1">
    <property type="nucleotide sequence ID" value="XM_049278835.1"/>
</dbReference>
<dbReference type="PANTHER" id="PTHR47470">
    <property type="entry name" value="CHOLESTEROL OXIDASE"/>
    <property type="match status" value="1"/>
</dbReference>
<evidence type="ECO:0000256" key="2">
    <source>
        <dbReference type="ARBA" id="ARBA00022630"/>
    </source>
</evidence>
<dbReference type="SUPFAM" id="SSF53474">
    <property type="entry name" value="alpha/beta-Hydrolases"/>
    <property type="match status" value="1"/>
</dbReference>
<organism evidence="5 6">
    <name type="scientific">Colletotrichum spaethianum</name>
    <dbReference type="NCBI Taxonomy" id="700344"/>
    <lineage>
        <taxon>Eukaryota</taxon>
        <taxon>Fungi</taxon>
        <taxon>Dikarya</taxon>
        <taxon>Ascomycota</taxon>
        <taxon>Pezizomycotina</taxon>
        <taxon>Sordariomycetes</taxon>
        <taxon>Hypocreomycetidae</taxon>
        <taxon>Glomerellales</taxon>
        <taxon>Glomerellaceae</taxon>
        <taxon>Colletotrichum</taxon>
        <taxon>Colletotrichum spaethianum species complex</taxon>
    </lineage>
</organism>
<sequence>MNLTYNFLVSQKNGSKLHFNGYKVVNSDVVFNPLNLWKATTTLYCTITEVDEQDQSIPSKVRGKGVIHIRPTAFLQECTTMEATGSSLYAKVTSTANFLGYFTAKAAGAFLTPFIPQMWPSLPFHSYQNPTPWSKEFTVEANDRVKTKLYMWEPQGNRGQTDDAPILLFIPGAAVDHQIFALPTIEHNAVNYFREEGYRVYSMVHRVGKTVVAQQNWTTYDARRDIHAALKEIRKRHSIIDKLDGSGPNKTTYVVAHCAGSIALASGLLDGTIPRQWLSGVTASQVFMNPKFAKVNNIKARLPISMANIYNLIQGKWFDCTSTPRDGYLQQAINQVLRFYPVGHRNEICNSVVCHRSSLVFGLLWSHKGLNEATHSQLENFVGGTSMTSLNHLMYQGTHEYVTDSQNENLVTPQNIARLKGLPIFFFSGTQNEVYAPDNTDTSFTTLTEANGGICYERQVFKDRGHLDAWMSPSAHKDVYPRVLHHIRKVENNRYEVLKKAIGQS</sequence>
<keyword evidence="2" id="KW-0285">Flavoprotein</keyword>
<proteinExistence type="predicted"/>
<dbReference type="Proteomes" id="UP001055115">
    <property type="component" value="Unassembled WGS sequence"/>
</dbReference>
<dbReference type="EMBL" id="BQXU01000068">
    <property type="protein sequence ID" value="GKT52442.1"/>
    <property type="molecule type" value="Genomic_DNA"/>
</dbReference>
<name>A0AA37USF4_9PEZI</name>
<dbReference type="GeneID" id="73333425"/>
<dbReference type="InterPro" id="IPR029058">
    <property type="entry name" value="AB_hydrolase_fold"/>
</dbReference>
<evidence type="ECO:0000256" key="3">
    <source>
        <dbReference type="ARBA" id="ARBA00022827"/>
    </source>
</evidence>